<feature type="compositionally biased region" description="Basic and acidic residues" evidence="1">
    <location>
        <begin position="46"/>
        <end position="57"/>
    </location>
</feature>
<name>A0A6A6HPT3_VIRVR</name>
<dbReference type="Gene3D" id="2.130.10.10">
    <property type="entry name" value="YVTN repeat-like/Quinoprotein amine dehydrogenase"/>
    <property type="match status" value="1"/>
</dbReference>
<dbReference type="GO" id="GO:0005634">
    <property type="term" value="C:nucleus"/>
    <property type="evidence" value="ECO:0007669"/>
    <property type="project" value="TreeGrafter"/>
</dbReference>
<feature type="domain" description="F-box" evidence="2">
    <location>
        <begin position="126"/>
        <end position="172"/>
    </location>
</feature>
<dbReference type="GO" id="GO:0008540">
    <property type="term" value="C:proteasome regulatory particle, base subcomplex"/>
    <property type="evidence" value="ECO:0007669"/>
    <property type="project" value="TreeGrafter"/>
</dbReference>
<dbReference type="PANTHER" id="PTHR10223">
    <property type="entry name" value="26S PROTEASOME NON-ATPASE REGULATORY SUBUNIT 4"/>
    <property type="match status" value="1"/>
</dbReference>
<dbReference type="InterPro" id="IPR027040">
    <property type="entry name" value="PSMD4"/>
</dbReference>
<dbReference type="InterPro" id="IPR015943">
    <property type="entry name" value="WD40/YVTN_repeat-like_dom_sf"/>
</dbReference>
<dbReference type="Gene3D" id="1.20.1280.50">
    <property type="match status" value="1"/>
</dbReference>
<dbReference type="GO" id="GO:0043161">
    <property type="term" value="P:proteasome-mediated ubiquitin-dependent protein catabolic process"/>
    <property type="evidence" value="ECO:0007669"/>
    <property type="project" value="TreeGrafter"/>
</dbReference>
<dbReference type="Pfam" id="PF12937">
    <property type="entry name" value="F-box-like"/>
    <property type="match status" value="1"/>
</dbReference>
<organism evidence="3 4">
    <name type="scientific">Viridothelium virens</name>
    <name type="common">Speckled blister lichen</name>
    <name type="synonym">Trypethelium virens</name>
    <dbReference type="NCBI Taxonomy" id="1048519"/>
    <lineage>
        <taxon>Eukaryota</taxon>
        <taxon>Fungi</taxon>
        <taxon>Dikarya</taxon>
        <taxon>Ascomycota</taxon>
        <taxon>Pezizomycotina</taxon>
        <taxon>Dothideomycetes</taxon>
        <taxon>Dothideomycetes incertae sedis</taxon>
        <taxon>Trypetheliales</taxon>
        <taxon>Trypetheliaceae</taxon>
        <taxon>Viridothelium</taxon>
    </lineage>
</organism>
<dbReference type="InterPro" id="IPR036322">
    <property type="entry name" value="WD40_repeat_dom_sf"/>
</dbReference>
<dbReference type="EMBL" id="ML991771">
    <property type="protein sequence ID" value="KAF2239869.1"/>
    <property type="molecule type" value="Genomic_DNA"/>
</dbReference>
<evidence type="ECO:0000256" key="1">
    <source>
        <dbReference type="SAM" id="MobiDB-lite"/>
    </source>
</evidence>
<dbReference type="SUPFAM" id="SSF50978">
    <property type="entry name" value="WD40 repeat-like"/>
    <property type="match status" value="1"/>
</dbReference>
<feature type="region of interest" description="Disordered" evidence="1">
    <location>
        <begin position="1023"/>
        <end position="1082"/>
    </location>
</feature>
<dbReference type="InterPro" id="IPR001810">
    <property type="entry name" value="F-box_dom"/>
</dbReference>
<dbReference type="SMART" id="SM00256">
    <property type="entry name" value="FBOX"/>
    <property type="match status" value="1"/>
</dbReference>
<dbReference type="GO" id="GO:0005829">
    <property type="term" value="C:cytosol"/>
    <property type="evidence" value="ECO:0007669"/>
    <property type="project" value="TreeGrafter"/>
</dbReference>
<evidence type="ECO:0000313" key="4">
    <source>
        <dbReference type="Proteomes" id="UP000800092"/>
    </source>
</evidence>
<dbReference type="PROSITE" id="PS50181">
    <property type="entry name" value="FBOX"/>
    <property type="match status" value="1"/>
</dbReference>
<sequence length="1174" mass="127727">MQSKPSTASQNSLPEESPENTDSSTQYGLRELEQPAPPLSHGYGRGARDSLPRDSHVETSFNVSHQDNPRNAGNNGGRMNESKTPSPSPGNRITQYENAIITPPRSKSDGPLFEVIKTNRKPGDKRSPIARLPNEILTHSLSHLTPSELANVALVSRRFRDLVTSPHAWRTAFSRYFPGHQSQDDDIEAAGSENEREAFRSEKRSFTRLTKSGSWRGEYVLRTQLLRSLARGKPVQVIAPPSAARSGQSHTANAITMYNSQLSSAVTLLHGRFGGGLNKRSSPQFIHASHEFCDATKSDPNNGKVDNWGLTDQFFNPSFVDLYPGVPQWGLGSGEVVGVPNVMDASQSYGLIYGQGHPNGMVYYRSTDEMRGRFLEPSYRRSVPELGIPGTVSEDESICAVWIAKSSSVPYLSDGLIGLISGSSLGVVASYSLGPDIREHRHLARGELTARWVLCPGIPIIAVAVDEQYSLKRHAQNRIWAVVLNALGELFYLTKMPRRPHVKRGVQLSGDAKDALAWETGRSVCWNLVEPSRRTARPNPYVDADIDGSYTPRQSWSGMCLSKEQIKAETHEIEAFLQKTPSHFRQACLGWDMRRRMEVDFAGDDGNYAGENVIVMDTGYEEDAAANIKRYTRCKTQELEATDPSEEALPSLTSSVSTAEDSSLFGGTSTPGNEDALEPITPLATHESWSRRGSDVATIRMVTIEEWRTSQLTFPGIRTQQITASTLDNSTYALLTISEDPTLSSSSTSPPSSTNLSDTSSLLSSSPPSPSEPLHISPSDLPGLRARFLALGTSIGTIYLWDTRASIPATTSTAHLTTLRPLRTIYTESPSITSLGLTALTLIHGGADGLVQAWDPLASSASPIRTLNSRFSSRARRRLVQAQARPQGVGVNFFAAGAISLDPEPASLRGMVGLGSHLRYWSYSATAGEGQAVRKRRVRRGERRGSQAGAGGAAAAAAGVMRSKKFRGLVGEEMGEEEREREERRREREVWKRRFGTELLGEGASEEEMVAYARLLSEESAELEASKRRESGVSEGLASTPESGARADDELDEDLEEAIRLSLAEGQAATGTDSKVPDVGAGFDVPMRYAKQSKSSPGRANKPILEMAESSRATEADDLDFALQLSLAEEKSREEMGVSNEEDFPGLSPVSSVASTGADASARKGKGKGKRRIS</sequence>
<feature type="region of interest" description="Disordered" evidence="1">
    <location>
        <begin position="1126"/>
        <end position="1174"/>
    </location>
</feature>
<reference evidence="3" key="1">
    <citation type="journal article" date="2020" name="Stud. Mycol.">
        <title>101 Dothideomycetes genomes: a test case for predicting lifestyles and emergence of pathogens.</title>
        <authorList>
            <person name="Haridas S."/>
            <person name="Albert R."/>
            <person name="Binder M."/>
            <person name="Bloem J."/>
            <person name="Labutti K."/>
            <person name="Salamov A."/>
            <person name="Andreopoulos B."/>
            <person name="Baker S."/>
            <person name="Barry K."/>
            <person name="Bills G."/>
            <person name="Bluhm B."/>
            <person name="Cannon C."/>
            <person name="Castanera R."/>
            <person name="Culley D."/>
            <person name="Daum C."/>
            <person name="Ezra D."/>
            <person name="Gonzalez J."/>
            <person name="Henrissat B."/>
            <person name="Kuo A."/>
            <person name="Liang C."/>
            <person name="Lipzen A."/>
            <person name="Lutzoni F."/>
            <person name="Magnuson J."/>
            <person name="Mondo S."/>
            <person name="Nolan M."/>
            <person name="Ohm R."/>
            <person name="Pangilinan J."/>
            <person name="Park H.-J."/>
            <person name="Ramirez L."/>
            <person name="Alfaro M."/>
            <person name="Sun H."/>
            <person name="Tritt A."/>
            <person name="Yoshinaga Y."/>
            <person name="Zwiers L.-H."/>
            <person name="Turgeon B."/>
            <person name="Goodwin S."/>
            <person name="Spatafora J."/>
            <person name="Crous P."/>
            <person name="Grigoriev I."/>
        </authorList>
    </citation>
    <scope>NUCLEOTIDE SEQUENCE</scope>
    <source>
        <strain evidence="3">Tuck. ex Michener</strain>
    </source>
</reference>
<dbReference type="Proteomes" id="UP000800092">
    <property type="component" value="Unassembled WGS sequence"/>
</dbReference>
<dbReference type="CDD" id="cd09917">
    <property type="entry name" value="F-box_SF"/>
    <property type="match status" value="1"/>
</dbReference>
<dbReference type="GO" id="GO:0031593">
    <property type="term" value="F:polyubiquitin modification-dependent protein binding"/>
    <property type="evidence" value="ECO:0007669"/>
    <property type="project" value="TreeGrafter"/>
</dbReference>
<accession>A0A6A6HPT3</accession>
<feature type="compositionally biased region" description="Polar residues" evidence="1">
    <location>
        <begin position="58"/>
        <end position="73"/>
    </location>
</feature>
<evidence type="ECO:0000313" key="3">
    <source>
        <dbReference type="EMBL" id="KAF2239869.1"/>
    </source>
</evidence>
<feature type="region of interest" description="Disordered" evidence="1">
    <location>
        <begin position="741"/>
        <end position="777"/>
    </location>
</feature>
<proteinExistence type="predicted"/>
<evidence type="ECO:0000259" key="2">
    <source>
        <dbReference type="PROSITE" id="PS50181"/>
    </source>
</evidence>
<dbReference type="SUPFAM" id="SSF81383">
    <property type="entry name" value="F-box domain"/>
    <property type="match status" value="1"/>
</dbReference>
<gene>
    <name evidence="3" type="ORF">EV356DRAFT_477272</name>
</gene>
<feature type="compositionally biased region" description="Basic residues" evidence="1">
    <location>
        <begin position="1163"/>
        <end position="1174"/>
    </location>
</feature>
<feature type="region of interest" description="Disordered" evidence="1">
    <location>
        <begin position="1"/>
        <end position="94"/>
    </location>
</feature>
<dbReference type="AlphaFoldDB" id="A0A6A6HPT3"/>
<feature type="compositionally biased region" description="Polar residues" evidence="1">
    <location>
        <begin position="651"/>
        <end position="672"/>
    </location>
</feature>
<protein>
    <recommendedName>
        <fullName evidence="2">F-box domain-containing protein</fullName>
    </recommendedName>
</protein>
<keyword evidence="4" id="KW-1185">Reference proteome</keyword>
<dbReference type="InterPro" id="IPR036047">
    <property type="entry name" value="F-box-like_dom_sf"/>
</dbReference>
<dbReference type="OrthoDB" id="2095648at2759"/>
<feature type="compositionally biased region" description="Polar residues" evidence="1">
    <location>
        <begin position="82"/>
        <end position="94"/>
    </location>
</feature>
<feature type="region of interest" description="Disordered" evidence="1">
    <location>
        <begin position="638"/>
        <end position="689"/>
    </location>
</feature>
<dbReference type="PANTHER" id="PTHR10223:SF2">
    <property type="entry name" value="F-BOX AND WD DOMAIN PROTEIN (AFU_ORTHOLOGUE AFUA_6G11400)"/>
    <property type="match status" value="1"/>
</dbReference>
<feature type="compositionally biased region" description="Polar residues" evidence="1">
    <location>
        <begin position="1"/>
        <end position="27"/>
    </location>
</feature>